<dbReference type="Proteomes" id="UP000320078">
    <property type="component" value="Unassembled WGS sequence"/>
</dbReference>
<evidence type="ECO:0000259" key="5">
    <source>
        <dbReference type="Pfam" id="PF01926"/>
    </source>
</evidence>
<dbReference type="Gene3D" id="3.40.50.300">
    <property type="entry name" value="P-loop containing nucleotide triphosphate hydrolases"/>
    <property type="match status" value="1"/>
</dbReference>
<dbReference type="GO" id="GO:0006412">
    <property type="term" value="P:translation"/>
    <property type="evidence" value="ECO:0007669"/>
    <property type="project" value="TreeGrafter"/>
</dbReference>
<dbReference type="NCBIfam" id="TIGR03596">
    <property type="entry name" value="GTPase_YlqF"/>
    <property type="match status" value="1"/>
</dbReference>
<name>A0A559KJC2_9MOLU</name>
<keyword evidence="3" id="KW-0963">Cytoplasm</keyword>
<protein>
    <recommendedName>
        <fullName evidence="3">Ribosome biogenesis GTPase A</fullName>
    </recommendedName>
</protein>
<dbReference type="EMBL" id="VIAE01000005">
    <property type="protein sequence ID" value="TVY12226.1"/>
    <property type="molecule type" value="Genomic_DNA"/>
</dbReference>
<dbReference type="GO" id="GO:0003924">
    <property type="term" value="F:GTPase activity"/>
    <property type="evidence" value="ECO:0007669"/>
    <property type="project" value="TreeGrafter"/>
</dbReference>
<comment type="subcellular location">
    <subcellularLocation>
        <location evidence="3">Cytoplasm</location>
    </subcellularLocation>
</comment>
<proteinExistence type="inferred from homology"/>
<dbReference type="AlphaFoldDB" id="A0A559KJC2"/>
<dbReference type="SUPFAM" id="SSF52540">
    <property type="entry name" value="P-loop containing nucleoside triphosphate hydrolases"/>
    <property type="match status" value="1"/>
</dbReference>
<feature type="binding site" evidence="4">
    <location>
        <position position="168"/>
    </location>
    <ligand>
        <name>GTP</name>
        <dbReference type="ChEBI" id="CHEBI:37565"/>
    </ligand>
</feature>
<evidence type="ECO:0000313" key="7">
    <source>
        <dbReference type="Proteomes" id="UP000320078"/>
    </source>
</evidence>
<dbReference type="RefSeq" id="WP_246058873.1">
    <property type="nucleotide sequence ID" value="NZ_VIAE01000005.1"/>
</dbReference>
<dbReference type="PRINTS" id="PR00326">
    <property type="entry name" value="GTP1OBG"/>
</dbReference>
<dbReference type="InterPro" id="IPR006073">
    <property type="entry name" value="GTP-bd"/>
</dbReference>
<dbReference type="PIRSF" id="PIRSF006230">
    <property type="entry name" value="MG442"/>
    <property type="match status" value="1"/>
</dbReference>
<dbReference type="InterPro" id="IPR019991">
    <property type="entry name" value="GTP-bd_ribosome_bgen"/>
</dbReference>
<evidence type="ECO:0000256" key="2">
    <source>
        <dbReference type="ARBA" id="ARBA00023134"/>
    </source>
</evidence>
<keyword evidence="1 3" id="KW-0547">Nucleotide-binding</keyword>
<evidence type="ECO:0000256" key="1">
    <source>
        <dbReference type="ARBA" id="ARBA00022741"/>
    </source>
</evidence>
<dbReference type="GO" id="GO:0005525">
    <property type="term" value="F:GTP binding"/>
    <property type="evidence" value="ECO:0007669"/>
    <property type="project" value="UniProtKB-KW"/>
</dbReference>
<dbReference type="GO" id="GO:0005737">
    <property type="term" value="C:cytoplasm"/>
    <property type="evidence" value="ECO:0007669"/>
    <property type="project" value="UniProtKB-SubCell"/>
</dbReference>
<dbReference type="Gene3D" id="1.10.1580.10">
    <property type="match status" value="1"/>
</dbReference>
<dbReference type="InterPro" id="IPR027417">
    <property type="entry name" value="P-loop_NTPase"/>
</dbReference>
<comment type="function">
    <text evidence="3">Required for a late step of 50S ribosomal subunit assembly. Has GTPase activity.</text>
</comment>
<dbReference type="Pfam" id="PF01926">
    <property type="entry name" value="MMR_HSR1"/>
    <property type="match status" value="1"/>
</dbReference>
<sequence>MVVQSFPMHMHQAIKEIKNYLKLTDLVLFVVDARIPFSSMDFQLLKLINNKPVLLLLNKTLLTDSNRNEFFINFFAKKNIFTLNIDSKYNFNIDKIIFKIKDIFKKNFKKNKYFLKLIVIGVPNVGKSTLINSLTKRKLLRTANKIGTTKKIQWISLNNNIKLLDTPGILLNKITDAKISYSLAICGCIRSDFLNKEKIINHFLPYLRHYYYMIFKKYFNLNDEEIKQEDLLQVLFFKQKNYFINENQKINFIWDKIQKMSQINFDLDLILLS</sequence>
<keyword evidence="2 3" id="KW-0342">GTP-binding</keyword>
<comment type="caution">
    <text evidence="6">The sequence shown here is derived from an EMBL/GenBank/DDBJ whole genome shotgun (WGS) entry which is preliminary data.</text>
</comment>
<comment type="similarity">
    <text evidence="3">Belongs to the TRAFAC class YlqF/YawG GTPase family. MTG1 subfamily.</text>
</comment>
<dbReference type="CDD" id="cd01856">
    <property type="entry name" value="YlqF"/>
    <property type="match status" value="1"/>
</dbReference>
<organism evidence="6 7">
    <name type="scientific">Candidatus Phytoplasma pini</name>
    <dbReference type="NCBI Taxonomy" id="267362"/>
    <lineage>
        <taxon>Bacteria</taxon>
        <taxon>Bacillati</taxon>
        <taxon>Mycoplasmatota</taxon>
        <taxon>Mollicutes</taxon>
        <taxon>Acholeplasmatales</taxon>
        <taxon>Acholeplasmataceae</taxon>
        <taxon>Candidatus Phytoplasma</taxon>
    </lineage>
</organism>
<gene>
    <name evidence="6" type="ORF">MDPP_00234</name>
</gene>
<accession>A0A559KJC2</accession>
<dbReference type="PANTHER" id="PTHR45782">
    <property type="entry name" value="MITOCHONDRIAL RIBOSOME-ASSOCIATED GTPASE 1"/>
    <property type="match status" value="1"/>
</dbReference>
<evidence type="ECO:0000256" key="4">
    <source>
        <dbReference type="PIRSR" id="PIRSR006230-1"/>
    </source>
</evidence>
<dbReference type="PANTHER" id="PTHR45782:SF4">
    <property type="entry name" value="MITOCHONDRIAL RIBOSOME-ASSOCIATED GTPASE 1"/>
    <property type="match status" value="1"/>
</dbReference>
<evidence type="ECO:0000313" key="6">
    <source>
        <dbReference type="EMBL" id="TVY12226.1"/>
    </source>
</evidence>
<dbReference type="InterPro" id="IPR023179">
    <property type="entry name" value="GTP-bd_ortho_bundle_sf"/>
</dbReference>
<dbReference type="InterPro" id="IPR016478">
    <property type="entry name" value="GTPase_MTG1"/>
</dbReference>
<evidence type="ECO:0000256" key="3">
    <source>
        <dbReference type="PIRNR" id="PIRNR006230"/>
    </source>
</evidence>
<keyword evidence="7" id="KW-1185">Reference proteome</keyword>
<feature type="domain" description="G" evidence="5">
    <location>
        <begin position="117"/>
        <end position="172"/>
    </location>
</feature>
<reference evidence="6 7" key="1">
    <citation type="submission" date="2019-06" db="EMBL/GenBank/DDBJ databases">
        <title>Draft Genome Sequence of Candidatus Phytoplasma pini-Related Strain MDPP: A Resource for Comparative Genomics of Gymnosperm-infecting Phytoplasmas.</title>
        <authorList>
            <person name="Cai W."/>
            <person name="Costanzo S."/>
            <person name="Shao J."/>
            <person name="Zhao Y."/>
            <person name="Davis R."/>
        </authorList>
    </citation>
    <scope>NUCLEOTIDE SEQUENCE [LARGE SCALE GENOMIC DNA]</scope>
    <source>
        <strain evidence="6 7">MDPP</strain>
    </source>
</reference>
<feature type="binding site" evidence="4">
    <location>
        <begin position="124"/>
        <end position="129"/>
    </location>
    <ligand>
        <name>GTP</name>
        <dbReference type="ChEBI" id="CHEBI:37565"/>
    </ligand>
</feature>